<evidence type="ECO:0000256" key="3">
    <source>
        <dbReference type="ARBA" id="ARBA00022763"/>
    </source>
</evidence>
<dbReference type="EMBL" id="RAVZ01000327">
    <property type="protein sequence ID" value="RKG75591.1"/>
    <property type="molecule type" value="Genomic_DNA"/>
</dbReference>
<dbReference type="InterPro" id="IPR011335">
    <property type="entry name" value="Restrct_endonuc-II-like"/>
</dbReference>
<keyword evidence="4 6" id="KW-0378">Hydrolase</keyword>
<reference evidence="9" key="1">
    <citation type="submission" date="2018-09" db="EMBL/GenBank/DDBJ databases">
        <authorList>
            <person name="Livingstone P.G."/>
            <person name="Whitworth D.E."/>
        </authorList>
    </citation>
    <scope>NUCLEOTIDE SEQUENCE [LARGE SCALE GENOMIC DNA]</scope>
    <source>
        <strain evidence="9">CA054A</strain>
    </source>
</reference>
<accession>A0A3A8IB25</accession>
<evidence type="ECO:0000313" key="8">
    <source>
        <dbReference type="EMBL" id="RKG75591.1"/>
    </source>
</evidence>
<dbReference type="OrthoDB" id="9801520at2"/>
<dbReference type="InterPro" id="IPR004603">
    <property type="entry name" value="DNA_mismatch_endonuc_vsr"/>
</dbReference>
<keyword evidence="9" id="KW-1185">Reference proteome</keyword>
<dbReference type="CDD" id="cd00221">
    <property type="entry name" value="Vsr"/>
    <property type="match status" value="1"/>
</dbReference>
<dbReference type="AlphaFoldDB" id="A0A3A8IB25"/>
<gene>
    <name evidence="8" type="primary">vsr</name>
    <name evidence="8" type="ORF">D7V88_33290</name>
</gene>
<evidence type="ECO:0000256" key="2">
    <source>
        <dbReference type="ARBA" id="ARBA00022759"/>
    </source>
</evidence>
<dbReference type="NCBIfam" id="TIGR00632">
    <property type="entry name" value="vsr"/>
    <property type="match status" value="1"/>
</dbReference>
<dbReference type="Pfam" id="PF03852">
    <property type="entry name" value="Vsr"/>
    <property type="match status" value="1"/>
</dbReference>
<feature type="region of interest" description="Disordered" evidence="7">
    <location>
        <begin position="1"/>
        <end position="22"/>
    </location>
</feature>
<evidence type="ECO:0000256" key="6">
    <source>
        <dbReference type="PIRNR" id="PIRNR018267"/>
    </source>
</evidence>
<evidence type="ECO:0000256" key="7">
    <source>
        <dbReference type="SAM" id="MobiDB-lite"/>
    </source>
</evidence>
<dbReference type="GO" id="GO:0016787">
    <property type="term" value="F:hydrolase activity"/>
    <property type="evidence" value="ECO:0007669"/>
    <property type="project" value="UniProtKB-KW"/>
</dbReference>
<evidence type="ECO:0000256" key="1">
    <source>
        <dbReference type="ARBA" id="ARBA00022722"/>
    </source>
</evidence>
<dbReference type="Gene3D" id="3.40.960.10">
    <property type="entry name" value="VSR Endonuclease"/>
    <property type="match status" value="1"/>
</dbReference>
<evidence type="ECO:0000313" key="9">
    <source>
        <dbReference type="Proteomes" id="UP000268094"/>
    </source>
</evidence>
<proteinExistence type="inferred from homology"/>
<dbReference type="EC" id="3.1.-.-" evidence="6"/>
<dbReference type="GO" id="GO:0004519">
    <property type="term" value="F:endonuclease activity"/>
    <property type="evidence" value="ECO:0007669"/>
    <property type="project" value="UniProtKB-KW"/>
</dbReference>
<dbReference type="SUPFAM" id="SSF52980">
    <property type="entry name" value="Restriction endonuclease-like"/>
    <property type="match status" value="1"/>
</dbReference>
<keyword evidence="1 6" id="KW-0540">Nuclease</keyword>
<comment type="function">
    <text evidence="6">May nick specific sequences that contain T:G mispairs resulting from m5C-deamination.</text>
</comment>
<dbReference type="PIRSF" id="PIRSF018267">
    <property type="entry name" value="VSR_endonuc"/>
    <property type="match status" value="1"/>
</dbReference>
<dbReference type="Proteomes" id="UP000268094">
    <property type="component" value="Unassembled WGS sequence"/>
</dbReference>
<dbReference type="RefSeq" id="WP_120544645.1">
    <property type="nucleotide sequence ID" value="NZ_RAVZ01000327.1"/>
</dbReference>
<organism evidence="8 9">
    <name type="scientific">Corallococcus terminator</name>
    <dbReference type="NCBI Taxonomy" id="2316733"/>
    <lineage>
        <taxon>Bacteria</taxon>
        <taxon>Pseudomonadati</taxon>
        <taxon>Myxococcota</taxon>
        <taxon>Myxococcia</taxon>
        <taxon>Myxococcales</taxon>
        <taxon>Cystobacterineae</taxon>
        <taxon>Myxococcaceae</taxon>
        <taxon>Corallococcus</taxon>
    </lineage>
</organism>
<protein>
    <recommendedName>
        <fullName evidence="6">Very short patch repair endonuclease</fullName>
        <ecNumber evidence="6">3.1.-.-</ecNumber>
    </recommendedName>
</protein>
<name>A0A3A8IB25_9BACT</name>
<keyword evidence="3 6" id="KW-0227">DNA damage</keyword>
<evidence type="ECO:0000256" key="4">
    <source>
        <dbReference type="ARBA" id="ARBA00022801"/>
    </source>
</evidence>
<keyword evidence="5 6" id="KW-0234">DNA repair</keyword>
<comment type="caution">
    <text evidence="8">The sequence shown here is derived from an EMBL/GenBank/DDBJ whole genome shotgun (WGS) entry which is preliminary data.</text>
</comment>
<comment type="similarity">
    <text evidence="6">Belongs to the vsr family.</text>
</comment>
<keyword evidence="2 6" id="KW-0255">Endonuclease</keyword>
<evidence type="ECO:0000256" key="5">
    <source>
        <dbReference type="ARBA" id="ARBA00023204"/>
    </source>
</evidence>
<dbReference type="GO" id="GO:0006298">
    <property type="term" value="P:mismatch repair"/>
    <property type="evidence" value="ECO:0007669"/>
    <property type="project" value="UniProtKB-UniRule"/>
</dbReference>
<sequence length="150" mass="17427">MRRDYPSRVTLHRPGIQPTEEVSRRMKAVRRRDTEPEVEVRRILWKAGARFRLCPRDLPGTPDIANKSARWAVFVHGCFWHGHRSCKLATTPKSNSAFWEAKLAANRRRDARKALALRRLGYRVLVVWQCALRDPAALVRRFSEAGVTKR</sequence>